<evidence type="ECO:0000256" key="5">
    <source>
        <dbReference type="RuleBase" id="RU003560"/>
    </source>
</evidence>
<dbReference type="SUPFAM" id="SSF53383">
    <property type="entry name" value="PLP-dependent transferases"/>
    <property type="match status" value="1"/>
</dbReference>
<protein>
    <submittedName>
        <fullName evidence="6">Aspartate aminotransferase family protein</fullName>
    </submittedName>
</protein>
<keyword evidence="3 6" id="KW-0808">Transferase</keyword>
<dbReference type="GO" id="GO:0030170">
    <property type="term" value="F:pyridoxal phosphate binding"/>
    <property type="evidence" value="ECO:0007669"/>
    <property type="project" value="InterPro"/>
</dbReference>
<dbReference type="CDD" id="cd00610">
    <property type="entry name" value="OAT_like"/>
    <property type="match status" value="1"/>
</dbReference>
<evidence type="ECO:0000256" key="3">
    <source>
        <dbReference type="ARBA" id="ARBA00022679"/>
    </source>
</evidence>
<dbReference type="NCBIfam" id="NF005683">
    <property type="entry name" value="PRK07481.1"/>
    <property type="match status" value="1"/>
</dbReference>
<sequence>MTTNDAAAVAALKQDNAQYLWHPMAHPQAMLKTRPDIIARGQGCWIWDVDGHKMLDGVGGLWAANLGHSNKPVRDAIVAQLDELPFYNVFRGTTHPRAIELSARLVKTMEPDGVAAVFFSNGGSDAVEGALKLARQYWKLKGQADRFKFIALRQGYHGVHFGGMSVNGNLNFRRAYEPLLPGCFHVDTPWLYRNPYTQDPEELGEICATQLEREIQFQGPDTVAAFIAEPIQGAGGVIVPPPNYWPRVREICDKYGVLLIADEVVTGFGRGGAMFGTRLWNVKADLWCLAKGISSGYVPLGATAIGNKVAEVFLNDPTGQAAVGHGYTYSAHPVAAAAALATLDQIEALDVPGNAARVGAHFQARVRPFVDKFSFVGDVRGMGLMLGIEMVADKATRTTLPRGNPIAAKVAQAAYQRGLMVRISGPNLILSPPLVITREEVDFMVDALEGAFADVEATL</sequence>
<evidence type="ECO:0000313" key="6">
    <source>
        <dbReference type="EMBL" id="ATA52220.1"/>
    </source>
</evidence>
<evidence type="ECO:0000256" key="4">
    <source>
        <dbReference type="ARBA" id="ARBA00022898"/>
    </source>
</evidence>
<dbReference type="Proteomes" id="UP000217154">
    <property type="component" value="Chromosome"/>
</dbReference>
<dbReference type="FunFam" id="3.40.640.10:FF:000014">
    <property type="entry name" value="Adenosylmethionine-8-amino-7-oxononanoate aminotransferase, probable"/>
    <property type="match status" value="1"/>
</dbReference>
<dbReference type="Pfam" id="PF00202">
    <property type="entry name" value="Aminotran_3"/>
    <property type="match status" value="1"/>
</dbReference>
<dbReference type="Gene3D" id="3.90.1150.10">
    <property type="entry name" value="Aspartate Aminotransferase, domain 1"/>
    <property type="match status" value="1"/>
</dbReference>
<dbReference type="PANTHER" id="PTHR43094:SF1">
    <property type="entry name" value="AMINOTRANSFERASE CLASS-III"/>
    <property type="match status" value="1"/>
</dbReference>
<dbReference type="InterPro" id="IPR015421">
    <property type="entry name" value="PyrdxlP-dep_Trfase_major"/>
</dbReference>
<proteinExistence type="inferred from homology"/>
<evidence type="ECO:0000256" key="2">
    <source>
        <dbReference type="ARBA" id="ARBA00022576"/>
    </source>
</evidence>
<accession>A0A250DCZ6</accession>
<dbReference type="InterPro" id="IPR015424">
    <property type="entry name" value="PyrdxlP-dep_Trfase"/>
</dbReference>
<keyword evidence="2 6" id="KW-0032">Aminotransferase</keyword>
<evidence type="ECO:0000313" key="7">
    <source>
        <dbReference type="Proteomes" id="UP000217154"/>
    </source>
</evidence>
<reference evidence="6 7" key="1">
    <citation type="submission" date="2017-09" db="EMBL/GenBank/DDBJ databases">
        <title>The diverse metabolic capabilities of V. boronicumulans make it an excellent choice for continued studies on novel biodegradation.</title>
        <authorList>
            <person name="Sun S."/>
        </authorList>
    </citation>
    <scope>NUCLEOTIDE SEQUENCE [LARGE SCALE GENOMIC DNA]</scope>
    <source>
        <strain evidence="6 7">J1</strain>
    </source>
</reference>
<dbReference type="PANTHER" id="PTHR43094">
    <property type="entry name" value="AMINOTRANSFERASE"/>
    <property type="match status" value="1"/>
</dbReference>
<dbReference type="EMBL" id="CP023284">
    <property type="protein sequence ID" value="ATA52220.1"/>
    <property type="molecule type" value="Genomic_DNA"/>
</dbReference>
<dbReference type="GO" id="GO:0008483">
    <property type="term" value="F:transaminase activity"/>
    <property type="evidence" value="ECO:0007669"/>
    <property type="project" value="UniProtKB-KW"/>
</dbReference>
<evidence type="ECO:0000256" key="1">
    <source>
        <dbReference type="ARBA" id="ARBA00008954"/>
    </source>
</evidence>
<comment type="similarity">
    <text evidence="1 5">Belongs to the class-III pyridoxal-phosphate-dependent aminotransferase family.</text>
</comment>
<keyword evidence="4 5" id="KW-0663">Pyridoxal phosphate</keyword>
<dbReference type="AlphaFoldDB" id="A0A250DCZ6"/>
<name>A0A250DCZ6_9BURK</name>
<dbReference type="Gene3D" id="3.40.640.10">
    <property type="entry name" value="Type I PLP-dependent aspartate aminotransferase-like (Major domain)"/>
    <property type="match status" value="1"/>
</dbReference>
<dbReference type="PIRSF" id="PIRSF000521">
    <property type="entry name" value="Transaminase_4ab_Lys_Orn"/>
    <property type="match status" value="1"/>
</dbReference>
<dbReference type="KEGG" id="vbo:CKY39_02520"/>
<dbReference type="InterPro" id="IPR015422">
    <property type="entry name" value="PyrdxlP-dep_Trfase_small"/>
</dbReference>
<dbReference type="RefSeq" id="WP_095743330.1">
    <property type="nucleotide sequence ID" value="NZ_CP023284.1"/>
</dbReference>
<organism evidence="6 7">
    <name type="scientific">Variovorax boronicumulans</name>
    <dbReference type="NCBI Taxonomy" id="436515"/>
    <lineage>
        <taxon>Bacteria</taxon>
        <taxon>Pseudomonadati</taxon>
        <taxon>Pseudomonadota</taxon>
        <taxon>Betaproteobacteria</taxon>
        <taxon>Burkholderiales</taxon>
        <taxon>Comamonadaceae</taxon>
        <taxon>Variovorax</taxon>
    </lineage>
</organism>
<gene>
    <name evidence="6" type="ORF">CKY39_02520</name>
</gene>
<dbReference type="InterPro" id="IPR005814">
    <property type="entry name" value="Aminotrans_3"/>
</dbReference>